<dbReference type="GO" id="GO:0005524">
    <property type="term" value="F:ATP binding"/>
    <property type="evidence" value="ECO:0007669"/>
    <property type="project" value="InterPro"/>
</dbReference>
<feature type="domain" description="Helicase ATP-binding" evidence="2">
    <location>
        <begin position="44"/>
        <end position="210"/>
    </location>
</feature>
<evidence type="ECO:0000313" key="4">
    <source>
        <dbReference type="Proteomes" id="UP000054538"/>
    </source>
</evidence>
<dbReference type="Proteomes" id="UP000054538">
    <property type="component" value="Unassembled WGS sequence"/>
</dbReference>
<dbReference type="GO" id="GO:0003676">
    <property type="term" value="F:nucleic acid binding"/>
    <property type="evidence" value="ECO:0007669"/>
    <property type="project" value="InterPro"/>
</dbReference>
<gene>
    <name evidence="3" type="ORF">PAXRUDRAFT_164620</name>
</gene>
<dbReference type="InParanoid" id="A0A0D0DC25"/>
<protein>
    <submittedName>
        <fullName evidence="3">Unplaced genomic scaffold scaffold_1849, whole genome shotgun sequence</fullName>
    </submittedName>
</protein>
<dbReference type="SUPFAM" id="SSF52540">
    <property type="entry name" value="P-loop containing nucleoside triphosphate hydrolases"/>
    <property type="match status" value="2"/>
</dbReference>
<dbReference type="InterPro" id="IPR027417">
    <property type="entry name" value="P-loop_NTPase"/>
</dbReference>
<dbReference type="GO" id="GO:0005694">
    <property type="term" value="C:chromosome"/>
    <property type="evidence" value="ECO:0007669"/>
    <property type="project" value="TreeGrafter"/>
</dbReference>
<dbReference type="GO" id="GO:0000724">
    <property type="term" value="P:double-strand break repair via homologous recombination"/>
    <property type="evidence" value="ECO:0007669"/>
    <property type="project" value="TreeGrafter"/>
</dbReference>
<reference evidence="3 4" key="1">
    <citation type="submission" date="2014-04" db="EMBL/GenBank/DDBJ databases">
        <authorList>
            <consortium name="DOE Joint Genome Institute"/>
            <person name="Kuo A."/>
            <person name="Kohler A."/>
            <person name="Jargeat P."/>
            <person name="Nagy L.G."/>
            <person name="Floudas D."/>
            <person name="Copeland A."/>
            <person name="Barry K.W."/>
            <person name="Cichocki N."/>
            <person name="Veneault-Fourrey C."/>
            <person name="LaButti K."/>
            <person name="Lindquist E.A."/>
            <person name="Lipzen A."/>
            <person name="Lundell T."/>
            <person name="Morin E."/>
            <person name="Murat C."/>
            <person name="Sun H."/>
            <person name="Tunlid A."/>
            <person name="Henrissat B."/>
            <person name="Grigoriev I.V."/>
            <person name="Hibbett D.S."/>
            <person name="Martin F."/>
            <person name="Nordberg H.P."/>
            <person name="Cantor M.N."/>
            <person name="Hua S.X."/>
        </authorList>
    </citation>
    <scope>NUCLEOTIDE SEQUENCE [LARGE SCALE GENOMIC DNA]</scope>
    <source>
        <strain evidence="3 4">Ve08.2h10</strain>
    </source>
</reference>
<dbReference type="EMBL" id="KN826671">
    <property type="protein sequence ID" value="KIK78209.1"/>
    <property type="molecule type" value="Genomic_DNA"/>
</dbReference>
<evidence type="ECO:0000259" key="2">
    <source>
        <dbReference type="PROSITE" id="PS51192"/>
    </source>
</evidence>
<name>A0A0D0DC25_9AGAM</name>
<dbReference type="Gene3D" id="3.40.50.300">
    <property type="entry name" value="P-loop containing nucleotide triphosphate hydrolases"/>
    <property type="match status" value="2"/>
</dbReference>
<dbReference type="Pfam" id="PF00270">
    <property type="entry name" value="DEAD"/>
    <property type="match status" value="1"/>
</dbReference>
<dbReference type="HOGENOM" id="CLU_001103_19_6_1"/>
<dbReference type="STRING" id="930991.A0A0D0DC25"/>
<dbReference type="InterPro" id="IPR014001">
    <property type="entry name" value="Helicase_ATP-bd"/>
</dbReference>
<dbReference type="GO" id="GO:0043138">
    <property type="term" value="F:3'-5' DNA helicase activity"/>
    <property type="evidence" value="ECO:0007669"/>
    <property type="project" value="TreeGrafter"/>
</dbReference>
<dbReference type="GO" id="GO:0009378">
    <property type="term" value="F:four-way junction helicase activity"/>
    <property type="evidence" value="ECO:0007669"/>
    <property type="project" value="TreeGrafter"/>
</dbReference>
<sequence length="330" mass="37159">MFHPLIPPTPYHERYCSETTRHSLSAICEARTGRKPYPWQLDCAEALILGIDCIILAGTGFGKTLPFTIPSLLHPNKITIVISPLNALEEDQAGLKAAVVNHETFDKKLYKELKNMNYQVIFTSPEMALKNNQFNSLLAMPAYHKHMIGIVVDEAHCISQWGGDFRPAYSELDKLRSFVPLNIPIYATSATMSPPVLAEVRRILHINPVESFYLNLGNNRCNVTQECRIIPNATDTSALDFVYEGAESADDLPCALIFVNKVLDSQLVWRRSQEILPTHLQNSVDYLNARRSSPSKKLVLQRFQDGQTRVLIVTEIGGMVCLHPVHQHQQ</sequence>
<dbReference type="PANTHER" id="PTHR13710:SF154">
    <property type="entry name" value="RECQ HELICASE, PUTATIVE (AFU_ORTHOLOGUE AFUA_6G14720)-RELATED"/>
    <property type="match status" value="1"/>
</dbReference>
<accession>A0A0D0DC25</accession>
<dbReference type="OrthoDB" id="2499463at2759"/>
<evidence type="ECO:0000256" key="1">
    <source>
        <dbReference type="ARBA" id="ARBA00005446"/>
    </source>
</evidence>
<dbReference type="PROSITE" id="PS51192">
    <property type="entry name" value="HELICASE_ATP_BIND_1"/>
    <property type="match status" value="1"/>
</dbReference>
<dbReference type="SMART" id="SM00487">
    <property type="entry name" value="DEXDc"/>
    <property type="match status" value="1"/>
</dbReference>
<evidence type="ECO:0000313" key="3">
    <source>
        <dbReference type="EMBL" id="KIK78209.1"/>
    </source>
</evidence>
<reference evidence="4" key="2">
    <citation type="submission" date="2015-01" db="EMBL/GenBank/DDBJ databases">
        <title>Evolutionary Origins and Diversification of the Mycorrhizal Mutualists.</title>
        <authorList>
            <consortium name="DOE Joint Genome Institute"/>
            <consortium name="Mycorrhizal Genomics Consortium"/>
            <person name="Kohler A."/>
            <person name="Kuo A."/>
            <person name="Nagy L.G."/>
            <person name="Floudas D."/>
            <person name="Copeland A."/>
            <person name="Barry K.W."/>
            <person name="Cichocki N."/>
            <person name="Veneault-Fourrey C."/>
            <person name="LaButti K."/>
            <person name="Lindquist E.A."/>
            <person name="Lipzen A."/>
            <person name="Lundell T."/>
            <person name="Morin E."/>
            <person name="Murat C."/>
            <person name="Riley R."/>
            <person name="Ohm R."/>
            <person name="Sun H."/>
            <person name="Tunlid A."/>
            <person name="Henrissat B."/>
            <person name="Grigoriev I.V."/>
            <person name="Hibbett D.S."/>
            <person name="Martin F."/>
        </authorList>
    </citation>
    <scope>NUCLEOTIDE SEQUENCE [LARGE SCALE GENOMIC DNA]</scope>
    <source>
        <strain evidence="4">Ve08.2h10</strain>
    </source>
</reference>
<dbReference type="InterPro" id="IPR011545">
    <property type="entry name" value="DEAD/DEAH_box_helicase_dom"/>
</dbReference>
<proteinExistence type="inferred from homology"/>
<comment type="similarity">
    <text evidence="1">Belongs to the helicase family. RecQ subfamily.</text>
</comment>
<organism evidence="3 4">
    <name type="scientific">Paxillus rubicundulus Ve08.2h10</name>
    <dbReference type="NCBI Taxonomy" id="930991"/>
    <lineage>
        <taxon>Eukaryota</taxon>
        <taxon>Fungi</taxon>
        <taxon>Dikarya</taxon>
        <taxon>Basidiomycota</taxon>
        <taxon>Agaricomycotina</taxon>
        <taxon>Agaricomycetes</taxon>
        <taxon>Agaricomycetidae</taxon>
        <taxon>Boletales</taxon>
        <taxon>Paxilineae</taxon>
        <taxon>Paxillaceae</taxon>
        <taxon>Paxillus</taxon>
    </lineage>
</organism>
<dbReference type="GO" id="GO:0005737">
    <property type="term" value="C:cytoplasm"/>
    <property type="evidence" value="ECO:0007669"/>
    <property type="project" value="TreeGrafter"/>
</dbReference>
<dbReference type="AlphaFoldDB" id="A0A0D0DC25"/>
<keyword evidence="4" id="KW-1185">Reference proteome</keyword>
<dbReference type="PANTHER" id="PTHR13710">
    <property type="entry name" value="DNA HELICASE RECQ FAMILY MEMBER"/>
    <property type="match status" value="1"/>
</dbReference>